<dbReference type="Proteomes" id="UP000323671">
    <property type="component" value="Chromosome"/>
</dbReference>
<evidence type="ECO:0000313" key="3">
    <source>
        <dbReference type="Proteomes" id="UP000323671"/>
    </source>
</evidence>
<dbReference type="EMBL" id="CP022579">
    <property type="protein sequence ID" value="QEL64708.1"/>
    <property type="molecule type" value="Genomic_DNA"/>
</dbReference>
<dbReference type="KEGG" id="otr:OTERR_12320"/>
<name>A0A5C1E8Z3_9RHOO</name>
<proteinExistence type="inferred from homology"/>
<dbReference type="AlphaFoldDB" id="A0A5C1E8Z3"/>
<sequence>MRALIVGGDHVEPTRRALEARGYHDIVHWTGRKTSDLTRPFPARVEHMVIVLDYINHNLAKRMKKLAREHAIQVDYVRRKGVAVTH</sequence>
<evidence type="ECO:0000256" key="1">
    <source>
        <dbReference type="ARBA" id="ARBA00007189"/>
    </source>
</evidence>
<gene>
    <name evidence="2" type="ORF">OTERR_12320</name>
</gene>
<dbReference type="InterPro" id="IPR016772">
    <property type="entry name" value="UCP020408"/>
</dbReference>
<protein>
    <recommendedName>
        <fullName evidence="4">Dihydroorotate dehydrogenase</fullName>
    </recommendedName>
</protein>
<evidence type="ECO:0000313" key="2">
    <source>
        <dbReference type="EMBL" id="QEL64708.1"/>
    </source>
</evidence>
<comment type="similarity">
    <text evidence="1">Belongs to the UPF0751 family.</text>
</comment>
<keyword evidence="3" id="KW-1185">Reference proteome</keyword>
<accession>A0A5C1E8Z3</accession>
<dbReference type="RefSeq" id="WP_082396677.1">
    <property type="nucleotide sequence ID" value="NZ_CP022579.1"/>
</dbReference>
<reference evidence="2 3" key="1">
    <citation type="submission" date="2017-07" db="EMBL/GenBank/DDBJ databases">
        <title>Complete genome sequence of Oryzomicrobium terrae TPP412.</title>
        <authorList>
            <person name="Chiu L.-W."/>
            <person name="Lo K.-J."/>
            <person name="Tsai Y.-M."/>
            <person name="Lin S.-S."/>
            <person name="Kuo C.-H."/>
            <person name="Liu C.-T."/>
        </authorList>
    </citation>
    <scope>NUCLEOTIDE SEQUENCE [LARGE SCALE GENOMIC DNA]</scope>
    <source>
        <strain evidence="2 3">TPP412</strain>
    </source>
</reference>
<dbReference type="Pfam" id="PF10087">
    <property type="entry name" value="DUF2325"/>
    <property type="match status" value="1"/>
</dbReference>
<evidence type="ECO:0008006" key="4">
    <source>
        <dbReference type="Google" id="ProtNLM"/>
    </source>
</evidence>
<organism evidence="2 3">
    <name type="scientific">Oryzomicrobium terrae</name>
    <dbReference type="NCBI Taxonomy" id="1735038"/>
    <lineage>
        <taxon>Bacteria</taxon>
        <taxon>Pseudomonadati</taxon>
        <taxon>Pseudomonadota</taxon>
        <taxon>Betaproteobacteria</taxon>
        <taxon>Rhodocyclales</taxon>
        <taxon>Rhodocyclaceae</taxon>
        <taxon>Oryzomicrobium</taxon>
    </lineage>
</organism>